<evidence type="ECO:0000313" key="6">
    <source>
        <dbReference type="EMBL" id="KAK7889617.1"/>
    </source>
</evidence>
<comment type="caution">
    <text evidence="6">The sequence shown here is derived from an EMBL/GenBank/DDBJ whole genome shotgun (WGS) entry which is preliminary data.</text>
</comment>
<evidence type="ECO:0000313" key="7">
    <source>
        <dbReference type="Proteomes" id="UP001460270"/>
    </source>
</evidence>
<dbReference type="PROSITE" id="PS50835">
    <property type="entry name" value="IG_LIKE"/>
    <property type="match status" value="1"/>
</dbReference>
<proteinExistence type="predicted"/>
<dbReference type="SMART" id="SM00408">
    <property type="entry name" value="IGc2"/>
    <property type="match status" value="1"/>
</dbReference>
<evidence type="ECO:0000256" key="4">
    <source>
        <dbReference type="ARBA" id="ARBA00023157"/>
    </source>
</evidence>
<organism evidence="6 7">
    <name type="scientific">Mugilogobius chulae</name>
    <name type="common">yellowstripe goby</name>
    <dbReference type="NCBI Taxonomy" id="88201"/>
    <lineage>
        <taxon>Eukaryota</taxon>
        <taxon>Metazoa</taxon>
        <taxon>Chordata</taxon>
        <taxon>Craniata</taxon>
        <taxon>Vertebrata</taxon>
        <taxon>Euteleostomi</taxon>
        <taxon>Actinopterygii</taxon>
        <taxon>Neopterygii</taxon>
        <taxon>Teleostei</taxon>
        <taxon>Neoteleostei</taxon>
        <taxon>Acanthomorphata</taxon>
        <taxon>Gobiaria</taxon>
        <taxon>Gobiiformes</taxon>
        <taxon>Gobioidei</taxon>
        <taxon>Gobiidae</taxon>
        <taxon>Gobionellinae</taxon>
        <taxon>Mugilogobius</taxon>
    </lineage>
</organism>
<dbReference type="InterPro" id="IPR013783">
    <property type="entry name" value="Ig-like_fold"/>
</dbReference>
<keyword evidence="7" id="KW-1185">Reference proteome</keyword>
<accession>A0AAW0NCP9</accession>
<sequence length="211" mass="23535">MNEKAYWGFGTDGYRSRRYLHKPPQSFNLKTEHGHFRRCPASAGYPRPVLASCGTDATLRCQIGGDPRPDVIWERKNVQIFSEGRYKLSEDGKAYLLTITSVTPEDAGQYICKAKNSVGETYAAATLKVEEDKQLVVNGDSKQVNGYGKLQNGNCVTENGRLVNGEQKSEKLDDDELSSDRPRFLIKPLSLRVDRGEDAAFSCKIWGTPLP</sequence>
<dbReference type="InterPro" id="IPR052385">
    <property type="entry name" value="Obscurin/Obscurin-like_Reg"/>
</dbReference>
<dbReference type="InterPro" id="IPR003598">
    <property type="entry name" value="Ig_sub2"/>
</dbReference>
<dbReference type="Proteomes" id="UP001460270">
    <property type="component" value="Unassembled WGS sequence"/>
</dbReference>
<name>A0AAW0NCP9_9GOBI</name>
<dbReference type="InterPro" id="IPR003599">
    <property type="entry name" value="Ig_sub"/>
</dbReference>
<evidence type="ECO:0000256" key="3">
    <source>
        <dbReference type="ARBA" id="ARBA00022553"/>
    </source>
</evidence>
<keyword evidence="3" id="KW-0597">Phosphoprotein</keyword>
<dbReference type="Gene3D" id="2.60.40.10">
    <property type="entry name" value="Immunoglobulins"/>
    <property type="match status" value="1"/>
</dbReference>
<dbReference type="SMART" id="SM00409">
    <property type="entry name" value="IG"/>
    <property type="match status" value="1"/>
</dbReference>
<feature type="domain" description="Ig-like" evidence="5">
    <location>
        <begin position="40"/>
        <end position="128"/>
    </location>
</feature>
<dbReference type="PANTHER" id="PTHR35971">
    <property type="entry name" value="SI:DKEY-31G6.6"/>
    <property type="match status" value="1"/>
</dbReference>
<evidence type="ECO:0000256" key="1">
    <source>
        <dbReference type="ARBA" id="ARBA00004496"/>
    </source>
</evidence>
<reference evidence="7" key="1">
    <citation type="submission" date="2024-04" db="EMBL/GenBank/DDBJ databases">
        <title>Salinicola lusitanus LLJ914,a marine bacterium isolated from the Okinawa Trough.</title>
        <authorList>
            <person name="Li J."/>
        </authorList>
    </citation>
    <scope>NUCLEOTIDE SEQUENCE [LARGE SCALE GENOMIC DNA]</scope>
</reference>
<dbReference type="InterPro" id="IPR007110">
    <property type="entry name" value="Ig-like_dom"/>
</dbReference>
<dbReference type="InterPro" id="IPR036179">
    <property type="entry name" value="Ig-like_dom_sf"/>
</dbReference>
<dbReference type="FunFam" id="2.60.40.10:FF:001084">
    <property type="entry name" value="obscurin-like isoform X3"/>
    <property type="match status" value="1"/>
</dbReference>
<gene>
    <name evidence="6" type="ORF">WMY93_025177</name>
</gene>
<dbReference type="InterPro" id="IPR013098">
    <property type="entry name" value="Ig_I-set"/>
</dbReference>
<dbReference type="SUPFAM" id="SSF48726">
    <property type="entry name" value="Immunoglobulin"/>
    <property type="match status" value="1"/>
</dbReference>
<dbReference type="EMBL" id="JBBPFD010000018">
    <property type="protein sequence ID" value="KAK7889617.1"/>
    <property type="molecule type" value="Genomic_DNA"/>
</dbReference>
<dbReference type="PANTHER" id="PTHR35971:SF3">
    <property type="entry name" value="OBSCURIN-LIKE PROTEIN 1 ISOFORM X1"/>
    <property type="match status" value="1"/>
</dbReference>
<keyword evidence="4" id="KW-1015">Disulfide bond</keyword>
<dbReference type="GO" id="GO:0005737">
    <property type="term" value="C:cytoplasm"/>
    <property type="evidence" value="ECO:0007669"/>
    <property type="project" value="UniProtKB-SubCell"/>
</dbReference>
<dbReference type="Pfam" id="PF07679">
    <property type="entry name" value="I-set"/>
    <property type="match status" value="1"/>
</dbReference>
<keyword evidence="2" id="KW-0963">Cytoplasm</keyword>
<protein>
    <recommendedName>
        <fullName evidence="5">Ig-like domain-containing protein</fullName>
    </recommendedName>
</protein>
<dbReference type="AlphaFoldDB" id="A0AAW0NCP9"/>
<evidence type="ECO:0000259" key="5">
    <source>
        <dbReference type="PROSITE" id="PS50835"/>
    </source>
</evidence>
<evidence type="ECO:0000256" key="2">
    <source>
        <dbReference type="ARBA" id="ARBA00022490"/>
    </source>
</evidence>
<comment type="subcellular location">
    <subcellularLocation>
        <location evidence="1">Cytoplasm</location>
    </subcellularLocation>
</comment>